<dbReference type="GO" id="GO:0016779">
    <property type="term" value="F:nucleotidyltransferase activity"/>
    <property type="evidence" value="ECO:0007669"/>
    <property type="project" value="UniProtKB-KW"/>
</dbReference>
<gene>
    <name evidence="2" type="primary">hddC_2</name>
    <name evidence="2" type="ORF">CLTEP_16210</name>
</gene>
<dbReference type="SUPFAM" id="SSF53448">
    <property type="entry name" value="Nucleotide-diphospho-sugar transferases"/>
    <property type="match status" value="1"/>
</dbReference>
<dbReference type="PANTHER" id="PTHR22572">
    <property type="entry name" value="SUGAR-1-PHOSPHATE GUANYL TRANSFERASE"/>
    <property type="match status" value="1"/>
</dbReference>
<keyword evidence="2" id="KW-0808">Transferase</keyword>
<dbReference type="CDD" id="cd06915">
    <property type="entry name" value="NTP_transferase_WcbM_like"/>
    <property type="match status" value="1"/>
</dbReference>
<dbReference type="OrthoDB" id="9803871at2"/>
<dbReference type="Gene3D" id="3.90.550.10">
    <property type="entry name" value="Spore Coat Polysaccharide Biosynthesis Protein SpsA, Chain A"/>
    <property type="match status" value="1"/>
</dbReference>
<name>A0A151B3G0_9CLOT</name>
<evidence type="ECO:0000259" key="1">
    <source>
        <dbReference type="Pfam" id="PF00483"/>
    </source>
</evidence>
<dbReference type="Proteomes" id="UP000075531">
    <property type="component" value="Unassembled WGS sequence"/>
</dbReference>
<proteinExistence type="predicted"/>
<organism evidence="2 3">
    <name type="scientific">Clostridium tepidiprofundi DSM 19306</name>
    <dbReference type="NCBI Taxonomy" id="1121338"/>
    <lineage>
        <taxon>Bacteria</taxon>
        <taxon>Bacillati</taxon>
        <taxon>Bacillota</taxon>
        <taxon>Clostridia</taxon>
        <taxon>Eubacteriales</taxon>
        <taxon>Clostridiaceae</taxon>
        <taxon>Clostridium</taxon>
    </lineage>
</organism>
<evidence type="ECO:0000313" key="3">
    <source>
        <dbReference type="Proteomes" id="UP000075531"/>
    </source>
</evidence>
<dbReference type="Pfam" id="PF00483">
    <property type="entry name" value="NTP_transferase"/>
    <property type="match status" value="1"/>
</dbReference>
<evidence type="ECO:0000313" key="2">
    <source>
        <dbReference type="EMBL" id="KYH34469.1"/>
    </source>
</evidence>
<dbReference type="EC" id="2.7.7.71" evidence="2"/>
<dbReference type="InterPro" id="IPR050486">
    <property type="entry name" value="Mannose-1P_guanyltransferase"/>
</dbReference>
<accession>A0A151B3G0</accession>
<comment type="caution">
    <text evidence="2">The sequence shown here is derived from an EMBL/GenBank/DDBJ whole genome shotgun (WGS) entry which is preliminary data.</text>
</comment>
<dbReference type="RefSeq" id="WP_066825141.1">
    <property type="nucleotide sequence ID" value="NZ_LTBA01000016.1"/>
</dbReference>
<protein>
    <submittedName>
        <fullName evidence="2">D-glycero-alpha-D-manno-heptose 1-phosphate guanylyltransferase</fullName>
        <ecNumber evidence="2">2.7.7.71</ecNumber>
    </submittedName>
</protein>
<sequence length="234" mass="27229">MEAIILAGGLGTRLQSIVNEVPKPMAPIKGEPFLKYIFEHLKRNGVSKVILSVGYKHEKIIKYFNDNYEGINVVYSIEKELLGTGGAIRKALSFTKEKNVIVLNGDTFFDVNLRLLMDKHEENNSDLTIALKSMRNFDRYGTVLLQQNRIMKFQEKRYEKYGNINGGIYVIKKRIFKDKEYNLSEKFSFEKDFIEKNMNKLKMFGFVFNGYFVDIGIPEDYQKANIKLPNYFNI</sequence>
<dbReference type="InterPro" id="IPR029044">
    <property type="entry name" value="Nucleotide-diphossugar_trans"/>
</dbReference>
<dbReference type="PATRIC" id="fig|1121338.3.peg.1666"/>
<dbReference type="EMBL" id="LTBA01000016">
    <property type="protein sequence ID" value="KYH34469.1"/>
    <property type="molecule type" value="Genomic_DNA"/>
</dbReference>
<feature type="domain" description="Nucleotidyl transferase" evidence="1">
    <location>
        <begin position="3"/>
        <end position="228"/>
    </location>
</feature>
<keyword evidence="3" id="KW-1185">Reference proteome</keyword>
<dbReference type="InterPro" id="IPR005835">
    <property type="entry name" value="NTP_transferase_dom"/>
</dbReference>
<dbReference type="STRING" id="1121338.CLTEP_16210"/>
<keyword evidence="2" id="KW-0548">Nucleotidyltransferase</keyword>
<dbReference type="AlphaFoldDB" id="A0A151B3G0"/>
<reference evidence="2 3" key="1">
    <citation type="submission" date="2016-02" db="EMBL/GenBank/DDBJ databases">
        <title>Genome sequence of Clostridium tepidiprofundi DSM 19306.</title>
        <authorList>
            <person name="Poehlein A."/>
            <person name="Daniel R."/>
        </authorList>
    </citation>
    <scope>NUCLEOTIDE SEQUENCE [LARGE SCALE GENOMIC DNA]</scope>
    <source>
        <strain evidence="2 3">DSM 19306</strain>
    </source>
</reference>